<dbReference type="SUPFAM" id="SSF109854">
    <property type="entry name" value="DinB/YfiT-like putative metalloenzymes"/>
    <property type="match status" value="1"/>
</dbReference>
<dbReference type="PATRIC" id="fig|135735.6.peg.2279"/>
<reference evidence="4 5" key="1">
    <citation type="journal article" date="2015" name="PLoS ONE">
        <title>Genome Sequence of Bacillus endophyticus and Analysis of Its Companion Mechanism in the Ketogulonigenium vulgare-Bacillus Strain Consortium.</title>
        <authorList>
            <person name="Jia N."/>
            <person name="Du J."/>
            <person name="Ding M.Z."/>
            <person name="Gao F."/>
            <person name="Yuan Y.J."/>
        </authorList>
    </citation>
    <scope>NUCLEOTIDE SEQUENCE [LARGE SCALE GENOMIC DNA]</scope>
    <source>
        <strain evidence="4 5">Hbe603</strain>
    </source>
</reference>
<reference evidence="5" key="2">
    <citation type="submission" date="2015-06" db="EMBL/GenBank/DDBJ databases">
        <title>Genome Sequence of Bacillus endophyticus and Analysis of its Companion Mechanism in the Ketogulonigenium vulgare-Bacillus strain Consortium.</title>
        <authorList>
            <person name="Jia N."/>
            <person name="Du J."/>
            <person name="Ding M.-Z."/>
            <person name="Gao F."/>
            <person name="Yuan Y.-J."/>
        </authorList>
    </citation>
    <scope>NUCLEOTIDE SEQUENCE [LARGE SCALE GENOMIC DNA]</scope>
    <source>
        <strain evidence="5">Hbe603</strain>
    </source>
</reference>
<evidence type="ECO:0000256" key="2">
    <source>
        <dbReference type="ARBA" id="ARBA00022723"/>
    </source>
</evidence>
<dbReference type="OrthoDB" id="9811413at2"/>
<feature type="binding site" evidence="3">
    <location>
        <position position="48"/>
    </location>
    <ligand>
        <name>a divalent metal cation</name>
        <dbReference type="ChEBI" id="CHEBI:60240"/>
    </ligand>
</feature>
<sequence>MTNFPLQFYQFNTWANEQIFKRLKELPEETYHEEIQSIFPSLSHVLAHVYLSDLGWFDVFLGKDLLHALNLAREHKEVMEAKSLAEMEQLFTDLSERYKTFLSKEENLSKQLTIQNPAGGMMETTVGDLVPHVVNHGTYHRGNVSAMLRQIGHASVPTDYGLYLFLFA</sequence>
<organism evidence="4 5">
    <name type="scientific">Priestia filamentosa</name>
    <dbReference type="NCBI Taxonomy" id="1402861"/>
    <lineage>
        <taxon>Bacteria</taxon>
        <taxon>Bacillati</taxon>
        <taxon>Bacillota</taxon>
        <taxon>Bacilli</taxon>
        <taxon>Bacillales</taxon>
        <taxon>Bacillaceae</taxon>
        <taxon>Priestia</taxon>
    </lineage>
</organism>
<gene>
    <name evidence="4" type="ORF">BEH_10925</name>
</gene>
<evidence type="ECO:0000256" key="3">
    <source>
        <dbReference type="PIRSR" id="PIRSR607837-1"/>
    </source>
</evidence>
<keyword evidence="2 3" id="KW-0479">Metal-binding</keyword>
<name>A0A1X7E7H1_9BACI</name>
<dbReference type="RefSeq" id="WP_040057746.1">
    <property type="nucleotide sequence ID" value="NZ_CP011974.1"/>
</dbReference>
<dbReference type="Gene3D" id="1.20.120.450">
    <property type="entry name" value="dinb family like domain"/>
    <property type="match status" value="1"/>
</dbReference>
<feature type="binding site" evidence="3">
    <location>
        <position position="136"/>
    </location>
    <ligand>
        <name>a divalent metal cation</name>
        <dbReference type="ChEBI" id="CHEBI:60240"/>
    </ligand>
</feature>
<evidence type="ECO:0000313" key="4">
    <source>
        <dbReference type="EMBL" id="AKO92556.1"/>
    </source>
</evidence>
<dbReference type="PANTHER" id="PTHR37302">
    <property type="entry name" value="SLR1116 PROTEIN"/>
    <property type="match status" value="1"/>
</dbReference>
<protein>
    <submittedName>
        <fullName evidence="4">Damage-inducible protein DinB</fullName>
    </submittedName>
</protein>
<keyword evidence="5" id="KW-1185">Reference proteome</keyword>
<feature type="binding site" evidence="3">
    <location>
        <position position="140"/>
    </location>
    <ligand>
        <name>a divalent metal cation</name>
        <dbReference type="ChEBI" id="CHEBI:60240"/>
    </ligand>
</feature>
<dbReference type="InterPro" id="IPR007837">
    <property type="entry name" value="DinB"/>
</dbReference>
<dbReference type="KEGG" id="beo:BEH_10925"/>
<evidence type="ECO:0000256" key="1">
    <source>
        <dbReference type="ARBA" id="ARBA00008635"/>
    </source>
</evidence>
<dbReference type="Proteomes" id="UP000036202">
    <property type="component" value="Chromosome"/>
</dbReference>
<comment type="similarity">
    <text evidence="1">Belongs to the DinB family.</text>
</comment>
<dbReference type="AlphaFoldDB" id="A0A1X7E7H1"/>
<proteinExistence type="inferred from homology"/>
<accession>A0A1X7E7H1</accession>
<evidence type="ECO:0000313" key="5">
    <source>
        <dbReference type="Proteomes" id="UP000036202"/>
    </source>
</evidence>
<dbReference type="GeneID" id="93701314"/>
<dbReference type="EMBL" id="CP011974">
    <property type="protein sequence ID" value="AKO92556.1"/>
    <property type="molecule type" value="Genomic_DNA"/>
</dbReference>
<dbReference type="InterPro" id="IPR034660">
    <property type="entry name" value="DinB/YfiT-like"/>
</dbReference>
<dbReference type="Pfam" id="PF05163">
    <property type="entry name" value="DinB"/>
    <property type="match status" value="1"/>
</dbReference>
<accession>A0A0H4KIB6</accession>
<dbReference type="GO" id="GO:0046872">
    <property type="term" value="F:metal ion binding"/>
    <property type="evidence" value="ECO:0007669"/>
    <property type="project" value="UniProtKB-KW"/>
</dbReference>
<dbReference type="PANTHER" id="PTHR37302:SF1">
    <property type="entry name" value="PROTEIN DINB"/>
    <property type="match status" value="1"/>
</dbReference>